<dbReference type="SMART" id="SM00086">
    <property type="entry name" value="PAC"/>
    <property type="match status" value="4"/>
</dbReference>
<dbReference type="Pfam" id="PF00512">
    <property type="entry name" value="HisKA"/>
    <property type="match status" value="1"/>
</dbReference>
<dbReference type="SUPFAM" id="SSF47384">
    <property type="entry name" value="Homodimeric domain of signal transducing histidine kinase"/>
    <property type="match status" value="1"/>
</dbReference>
<dbReference type="CDD" id="cd00082">
    <property type="entry name" value="HisKA"/>
    <property type="match status" value="1"/>
</dbReference>
<dbReference type="InterPro" id="IPR036890">
    <property type="entry name" value="HATPase_C_sf"/>
</dbReference>
<evidence type="ECO:0000256" key="6">
    <source>
        <dbReference type="ARBA" id="ARBA00023012"/>
    </source>
</evidence>
<dbReference type="InterPro" id="IPR035965">
    <property type="entry name" value="PAS-like_dom_sf"/>
</dbReference>
<dbReference type="NCBIfam" id="TIGR00229">
    <property type="entry name" value="sensory_box"/>
    <property type="match status" value="1"/>
</dbReference>
<comment type="caution">
    <text evidence="11">The sequence shown here is derived from an EMBL/GenBank/DDBJ whole genome shotgun (WGS) entry which is preliminary data.</text>
</comment>
<evidence type="ECO:0000259" key="10">
    <source>
        <dbReference type="PROSITE" id="PS50113"/>
    </source>
</evidence>
<evidence type="ECO:0000259" key="7">
    <source>
        <dbReference type="PROSITE" id="PS50109"/>
    </source>
</evidence>
<evidence type="ECO:0000313" key="11">
    <source>
        <dbReference type="EMBL" id="OIR09331.1"/>
    </source>
</evidence>
<dbReference type="GO" id="GO:0005524">
    <property type="term" value="F:ATP binding"/>
    <property type="evidence" value="ECO:0007669"/>
    <property type="project" value="UniProtKB-KW"/>
</dbReference>
<dbReference type="InterPro" id="IPR000700">
    <property type="entry name" value="PAS-assoc_C"/>
</dbReference>
<dbReference type="PROSITE" id="PS50112">
    <property type="entry name" value="PAS"/>
    <property type="match status" value="1"/>
</dbReference>
<organism evidence="11">
    <name type="scientific">mine drainage metagenome</name>
    <dbReference type="NCBI Taxonomy" id="410659"/>
    <lineage>
        <taxon>unclassified sequences</taxon>
        <taxon>metagenomes</taxon>
        <taxon>ecological metagenomes</taxon>
    </lineage>
</organism>
<accession>A0A1J5SN17</accession>
<evidence type="ECO:0000256" key="4">
    <source>
        <dbReference type="ARBA" id="ARBA00022777"/>
    </source>
</evidence>
<name>A0A1J5SN17_9ZZZZ</name>
<dbReference type="PRINTS" id="PR00344">
    <property type="entry name" value="BCTRLSENSOR"/>
</dbReference>
<sequence length="1147" mass="126088">MARTRSGNPAQAWLRAAPLREFARRSPLLSVLPLAAAPQAWFRVSGLHSAELIAALSGAGLVLWRLAAVLRHRPRSSWADDLPARILVIDFRPLEQAFADLRDRGIDNCNAHLGREPAELARLVEMIRIRHASQSTLRDLGARSTGELDRERPRLSRPPYAAALRFLIESLWAGRELVEDEYSYLDDGGNERVCLMRACVPGGGRDWSGVVLMLADLTASKSGGGLRLESQELVQRVLGQADILVWWAKVRREGDRLHWKVHVPGRTDGCELYRLATAVEGGGLWSGEHAPDFDEMERTARRAILGGSSRYQHEFRIRAADRLHWLAEDVAIQRLGDDEWSLMGVVTDVSGRHEADEARRRSEALVRQMLERADCMLWQGRVSARADGGFDWVCDAPLSHLLQRLFGRSEPIHEGPIYDDSDVYPDKKDMDALSSRALLEGWPGYEQTVRIVRDGRTYWLHEQVSIRPVAPGSWSLIGVAIDVTDRHRAEEERRRADDRFRQILIQVDCLVWQARVEGRPERGLTWSMYVPPSNLYRKLFEHDPLNNGEAELWSVVQVPELAEMNARARAALRMGLSSYEQEFHVIGSEKIYRLREVVSIVPAGPSVWNVAGVVTDLTERWEAERALAEEKERLAVTLEAMEEAVVNADIHGRILFMNRSASRMLGRPADLLVGLPFATVFHWESTRSGDLALGLFERAAACERPLELPDDVHLKTAHAGSIPVEGCFAPVRDSEGRNTGVVLVVRDVSERQRLESQMLRASKLESVALLAGGIAHDFNNILTAILANLSLALVDSSLDPDVMHSLRDAEGAAMRARDLTRQLLTFAKGGDPVRTAVQLADFLRATAAFAVRGSAVRCEFELDPALWPADADRGQLGQVVQNLVINAAQAMRTGTIRIRAGNETVESDPTAALKPGPHVWIEVSDSGPGIPPENLARIFDPYFTTKEGGSGLGLATVYAVVRKHNGTIDVASELGRGARFRVRLPAKPEAAVAAALQDGPAPAIPSTMLSGRILVMDDEETIRAVAQRMLRRLGFDVECCRDGAEAVGCVRRALSEGRPFDCVLLDITVPGGMGGEEALRVIRVIAPGLRAVVSSGYSSSNVLARPEEVGAQGVVVKPYSMAELASVLERVLRSGAGTGAPPAHAGS</sequence>
<keyword evidence="1" id="KW-0597">Phosphoprotein</keyword>
<dbReference type="Gene3D" id="1.10.287.130">
    <property type="match status" value="1"/>
</dbReference>
<dbReference type="InterPro" id="IPR003594">
    <property type="entry name" value="HATPase_dom"/>
</dbReference>
<keyword evidence="3" id="KW-0547">Nucleotide-binding</keyword>
<dbReference type="GO" id="GO:0000155">
    <property type="term" value="F:phosphorelay sensor kinase activity"/>
    <property type="evidence" value="ECO:0007669"/>
    <property type="project" value="InterPro"/>
</dbReference>
<dbReference type="SMART" id="SM00388">
    <property type="entry name" value="HisKA"/>
    <property type="match status" value="1"/>
</dbReference>
<feature type="domain" description="Response regulatory" evidence="8">
    <location>
        <begin position="1012"/>
        <end position="1132"/>
    </location>
</feature>
<dbReference type="InterPro" id="IPR005467">
    <property type="entry name" value="His_kinase_dom"/>
</dbReference>
<evidence type="ECO:0000259" key="8">
    <source>
        <dbReference type="PROSITE" id="PS50110"/>
    </source>
</evidence>
<dbReference type="SUPFAM" id="SSF55785">
    <property type="entry name" value="PYP-like sensor domain (PAS domain)"/>
    <property type="match status" value="3"/>
</dbReference>
<dbReference type="AlphaFoldDB" id="A0A1J5SN17"/>
<dbReference type="EMBL" id="MLJW01000027">
    <property type="protein sequence ID" value="OIR09331.1"/>
    <property type="molecule type" value="Genomic_DNA"/>
</dbReference>
<evidence type="ECO:0000256" key="1">
    <source>
        <dbReference type="ARBA" id="ARBA00022553"/>
    </source>
</evidence>
<dbReference type="PANTHER" id="PTHR43065:SF46">
    <property type="entry name" value="C4-DICARBOXYLATE TRANSPORT SENSOR PROTEIN DCTB"/>
    <property type="match status" value="1"/>
</dbReference>
<dbReference type="Pfam" id="PF02518">
    <property type="entry name" value="HATPase_c"/>
    <property type="match status" value="1"/>
</dbReference>
<dbReference type="PANTHER" id="PTHR43065">
    <property type="entry name" value="SENSOR HISTIDINE KINASE"/>
    <property type="match status" value="1"/>
</dbReference>
<dbReference type="InterPro" id="IPR001610">
    <property type="entry name" value="PAC"/>
</dbReference>
<evidence type="ECO:0000256" key="3">
    <source>
        <dbReference type="ARBA" id="ARBA00022741"/>
    </source>
</evidence>
<proteinExistence type="predicted"/>
<feature type="domain" description="PAC" evidence="10">
    <location>
        <begin position="443"/>
        <end position="495"/>
    </location>
</feature>
<keyword evidence="5" id="KW-0067">ATP-binding</keyword>
<dbReference type="PROSITE" id="PS50113">
    <property type="entry name" value="PAC"/>
    <property type="match status" value="2"/>
</dbReference>
<dbReference type="SMART" id="SM00448">
    <property type="entry name" value="REC"/>
    <property type="match status" value="1"/>
</dbReference>
<evidence type="ECO:0000256" key="2">
    <source>
        <dbReference type="ARBA" id="ARBA00022679"/>
    </source>
</evidence>
<dbReference type="SMART" id="SM00091">
    <property type="entry name" value="PAS"/>
    <property type="match status" value="1"/>
</dbReference>
<dbReference type="CDD" id="cd17546">
    <property type="entry name" value="REC_hyHK_CKI1_RcsC-like"/>
    <property type="match status" value="1"/>
</dbReference>
<evidence type="ECO:0000259" key="9">
    <source>
        <dbReference type="PROSITE" id="PS50112"/>
    </source>
</evidence>
<dbReference type="InterPro" id="IPR011006">
    <property type="entry name" value="CheY-like_superfamily"/>
</dbReference>
<dbReference type="SUPFAM" id="SSF52172">
    <property type="entry name" value="CheY-like"/>
    <property type="match status" value="1"/>
</dbReference>
<dbReference type="InterPro" id="IPR001789">
    <property type="entry name" value="Sig_transdc_resp-reg_receiver"/>
</dbReference>
<feature type="domain" description="PAS" evidence="9">
    <location>
        <begin position="630"/>
        <end position="674"/>
    </location>
</feature>
<dbReference type="InterPro" id="IPR000014">
    <property type="entry name" value="PAS"/>
</dbReference>
<keyword evidence="4" id="KW-0418">Kinase</keyword>
<dbReference type="InterPro" id="IPR013656">
    <property type="entry name" value="PAS_4"/>
</dbReference>
<keyword evidence="6" id="KW-0902">Two-component regulatory system</keyword>
<dbReference type="InterPro" id="IPR036097">
    <property type="entry name" value="HisK_dim/P_sf"/>
</dbReference>
<gene>
    <name evidence="11" type="ORF">GALL_85640</name>
</gene>
<dbReference type="PROSITE" id="PS50110">
    <property type="entry name" value="RESPONSE_REGULATORY"/>
    <property type="match status" value="1"/>
</dbReference>
<dbReference type="CDD" id="cd00130">
    <property type="entry name" value="PAS"/>
    <property type="match status" value="1"/>
</dbReference>
<evidence type="ECO:0000256" key="5">
    <source>
        <dbReference type="ARBA" id="ARBA00022840"/>
    </source>
</evidence>
<dbReference type="Gene3D" id="3.40.50.2300">
    <property type="match status" value="1"/>
</dbReference>
<keyword evidence="2" id="KW-0808">Transferase</keyword>
<reference evidence="11" key="1">
    <citation type="submission" date="2016-10" db="EMBL/GenBank/DDBJ databases">
        <title>Sequence of Gallionella enrichment culture.</title>
        <authorList>
            <person name="Poehlein A."/>
            <person name="Muehling M."/>
            <person name="Daniel R."/>
        </authorList>
    </citation>
    <scope>NUCLEOTIDE SEQUENCE</scope>
</reference>
<dbReference type="Pfam" id="PF08448">
    <property type="entry name" value="PAS_4"/>
    <property type="match status" value="1"/>
</dbReference>
<dbReference type="InterPro" id="IPR004358">
    <property type="entry name" value="Sig_transdc_His_kin-like_C"/>
</dbReference>
<dbReference type="Gene3D" id="3.30.565.10">
    <property type="entry name" value="Histidine kinase-like ATPase, C-terminal domain"/>
    <property type="match status" value="1"/>
</dbReference>
<dbReference type="InterPro" id="IPR003661">
    <property type="entry name" value="HisK_dim/P_dom"/>
</dbReference>
<dbReference type="Gene3D" id="3.30.450.20">
    <property type="entry name" value="PAS domain"/>
    <property type="match status" value="2"/>
</dbReference>
<dbReference type="SUPFAM" id="SSF55874">
    <property type="entry name" value="ATPase domain of HSP90 chaperone/DNA topoisomerase II/histidine kinase"/>
    <property type="match status" value="1"/>
</dbReference>
<protein>
    <submittedName>
        <fullName evidence="11">Blue-light-activated protein</fullName>
    </submittedName>
</protein>
<dbReference type="Pfam" id="PF00072">
    <property type="entry name" value="Response_reg"/>
    <property type="match status" value="1"/>
</dbReference>
<feature type="domain" description="PAC" evidence="10">
    <location>
        <begin position="708"/>
        <end position="760"/>
    </location>
</feature>
<dbReference type="SMART" id="SM00387">
    <property type="entry name" value="HATPase_c"/>
    <property type="match status" value="1"/>
</dbReference>
<feature type="domain" description="Histidine kinase" evidence="7">
    <location>
        <begin position="773"/>
        <end position="988"/>
    </location>
</feature>
<dbReference type="PROSITE" id="PS50109">
    <property type="entry name" value="HIS_KIN"/>
    <property type="match status" value="1"/>
</dbReference>